<evidence type="ECO:0000256" key="1">
    <source>
        <dbReference type="ARBA" id="ARBA00010996"/>
    </source>
</evidence>
<reference evidence="6" key="2">
    <citation type="journal article" date="2020" name="Microorganisms">
        <title>Osmotic Adaptation and Compatible Solute Biosynthesis of Phototrophic Bacteria as Revealed from Genome Analyses.</title>
        <authorList>
            <person name="Imhoff J.F."/>
            <person name="Rahn T."/>
            <person name="Kunzel S."/>
            <person name="Keller A."/>
            <person name="Neulinger S.C."/>
        </authorList>
    </citation>
    <scope>NUCLEOTIDE SEQUENCE</scope>
    <source>
        <strain evidence="6">DSM 9154</strain>
    </source>
</reference>
<dbReference type="GO" id="GO:0046872">
    <property type="term" value="F:metal ion binding"/>
    <property type="evidence" value="ECO:0007669"/>
    <property type="project" value="UniProtKB-KW"/>
</dbReference>
<dbReference type="SUPFAM" id="SSF52833">
    <property type="entry name" value="Thioredoxin-like"/>
    <property type="match status" value="1"/>
</dbReference>
<sequence length="206" mass="22123">MAPINPPITRRSVLTGIAAAPLLTAASCREQSSTLGVDVAGILPDLSFTLTRVRDGRQVSDADYTGQVVALFFGYTHCPGICPMTLQNLSRVADQLGPRAQDLSILFVTVDPRRDTPTALANYVGGFTDRADGLRGGDNQLAAITRRYRVTYDVDPEAPGGYRVTHGQSVYLFAPDGTAQLLLPRFSSSDADIDGAVKEINRLIRA</sequence>
<dbReference type="CDD" id="cd02968">
    <property type="entry name" value="SCO"/>
    <property type="match status" value="1"/>
</dbReference>
<comment type="caution">
    <text evidence="6">The sequence shown here is derived from an EMBL/GenBank/DDBJ whole genome shotgun (WGS) entry which is preliminary data.</text>
</comment>
<dbReference type="Gene3D" id="3.40.30.10">
    <property type="entry name" value="Glutaredoxin"/>
    <property type="match status" value="1"/>
</dbReference>
<evidence type="ECO:0000256" key="3">
    <source>
        <dbReference type="PIRSR" id="PIRSR603782-1"/>
    </source>
</evidence>
<feature type="binding site" evidence="3">
    <location>
        <position position="166"/>
    </location>
    <ligand>
        <name>Cu cation</name>
        <dbReference type="ChEBI" id="CHEBI:23378"/>
    </ligand>
</feature>
<evidence type="ECO:0000256" key="2">
    <source>
        <dbReference type="ARBA" id="ARBA00023008"/>
    </source>
</evidence>
<dbReference type="InterPro" id="IPR003782">
    <property type="entry name" value="SCO1/SenC"/>
</dbReference>
<evidence type="ECO:0000256" key="4">
    <source>
        <dbReference type="PIRSR" id="PIRSR603782-2"/>
    </source>
</evidence>
<dbReference type="PANTHER" id="PTHR12151:SF25">
    <property type="entry name" value="LINALOOL DEHYDRATASE_ISOMERASE DOMAIN-CONTAINING PROTEIN"/>
    <property type="match status" value="1"/>
</dbReference>
<accession>A0A934V137</accession>
<reference evidence="6" key="1">
    <citation type="submission" date="2017-08" db="EMBL/GenBank/DDBJ databases">
        <authorList>
            <person name="Imhoff J.F."/>
            <person name="Rahn T."/>
            <person name="Kuenzel S."/>
            <person name="Neulinger S.C."/>
        </authorList>
    </citation>
    <scope>NUCLEOTIDE SEQUENCE</scope>
    <source>
        <strain evidence="6">DSM 9154</strain>
    </source>
</reference>
<dbReference type="Proteomes" id="UP000778970">
    <property type="component" value="Unassembled WGS sequence"/>
</dbReference>
<dbReference type="InterPro" id="IPR036249">
    <property type="entry name" value="Thioredoxin-like_sf"/>
</dbReference>
<dbReference type="AlphaFoldDB" id="A0A934V137"/>
<keyword evidence="7" id="KW-1185">Reference proteome</keyword>
<feature type="binding site" evidence="3">
    <location>
        <position position="82"/>
    </location>
    <ligand>
        <name>Cu cation</name>
        <dbReference type="ChEBI" id="CHEBI:23378"/>
    </ligand>
</feature>
<name>A0A934V137_9PROT</name>
<gene>
    <name evidence="6" type="ORF">CKO21_11000</name>
</gene>
<evidence type="ECO:0000259" key="5">
    <source>
        <dbReference type="PROSITE" id="PS51352"/>
    </source>
</evidence>
<dbReference type="PROSITE" id="PS51352">
    <property type="entry name" value="THIOREDOXIN_2"/>
    <property type="match status" value="1"/>
</dbReference>
<feature type="binding site" evidence="3">
    <location>
        <position position="78"/>
    </location>
    <ligand>
        <name>Cu cation</name>
        <dbReference type="ChEBI" id="CHEBI:23378"/>
    </ligand>
</feature>
<evidence type="ECO:0000313" key="6">
    <source>
        <dbReference type="EMBL" id="MBK1697769.1"/>
    </source>
</evidence>
<dbReference type="EMBL" id="NRRE01000026">
    <property type="protein sequence ID" value="MBK1697769.1"/>
    <property type="molecule type" value="Genomic_DNA"/>
</dbReference>
<comment type="similarity">
    <text evidence="1">Belongs to the SCO1/2 family.</text>
</comment>
<keyword evidence="2 3" id="KW-0186">Copper</keyword>
<dbReference type="InterPro" id="IPR013766">
    <property type="entry name" value="Thioredoxin_domain"/>
</dbReference>
<dbReference type="Pfam" id="PF02630">
    <property type="entry name" value="SCO1-SenC"/>
    <property type="match status" value="1"/>
</dbReference>
<feature type="disulfide bond" description="Redox-active" evidence="4">
    <location>
        <begin position="78"/>
        <end position="82"/>
    </location>
</feature>
<dbReference type="RefSeq" id="WP_037256315.1">
    <property type="nucleotide sequence ID" value="NZ_NRRE01000026.1"/>
</dbReference>
<dbReference type="PANTHER" id="PTHR12151">
    <property type="entry name" value="ELECTRON TRANSPORT PROTIN SCO1/SENC FAMILY MEMBER"/>
    <property type="match status" value="1"/>
</dbReference>
<organism evidence="6 7">
    <name type="scientific">Rhodovibrio salinarum</name>
    <dbReference type="NCBI Taxonomy" id="1087"/>
    <lineage>
        <taxon>Bacteria</taxon>
        <taxon>Pseudomonadati</taxon>
        <taxon>Pseudomonadota</taxon>
        <taxon>Alphaproteobacteria</taxon>
        <taxon>Rhodospirillales</taxon>
        <taxon>Rhodovibrionaceae</taxon>
        <taxon>Rhodovibrio</taxon>
    </lineage>
</organism>
<keyword evidence="4" id="KW-1015">Disulfide bond</keyword>
<keyword evidence="3" id="KW-0479">Metal-binding</keyword>
<proteinExistence type="inferred from homology"/>
<protein>
    <submittedName>
        <fullName evidence="6">SCO family protein</fullName>
    </submittedName>
</protein>
<feature type="domain" description="Thioredoxin" evidence="5">
    <location>
        <begin position="37"/>
        <end position="205"/>
    </location>
</feature>
<evidence type="ECO:0000313" key="7">
    <source>
        <dbReference type="Proteomes" id="UP000778970"/>
    </source>
</evidence>